<evidence type="ECO:0000313" key="2">
    <source>
        <dbReference type="Proteomes" id="UP000029014"/>
    </source>
</evidence>
<gene>
    <name evidence="1" type="ORF">BMIN_1508</name>
</gene>
<proteinExistence type="predicted"/>
<reference evidence="1 2" key="1">
    <citation type="submission" date="2014-03" db="EMBL/GenBank/DDBJ databases">
        <title>Genomics of Bifidobacteria.</title>
        <authorList>
            <person name="Ventura M."/>
            <person name="Milani C."/>
            <person name="Lugli G.A."/>
        </authorList>
    </citation>
    <scope>NUCLEOTIDE SEQUENCE [LARGE SCALE GENOMIC DNA]</scope>
    <source>
        <strain evidence="1 2">LMG 11592</strain>
    </source>
</reference>
<protein>
    <submittedName>
        <fullName evidence="1">Uncharacterized protein</fullName>
    </submittedName>
</protein>
<organism evidence="1 2">
    <name type="scientific">Bifidobacterium minimum</name>
    <dbReference type="NCBI Taxonomy" id="1693"/>
    <lineage>
        <taxon>Bacteria</taxon>
        <taxon>Bacillati</taxon>
        <taxon>Actinomycetota</taxon>
        <taxon>Actinomycetes</taxon>
        <taxon>Bifidobacteriales</taxon>
        <taxon>Bifidobacteriaceae</taxon>
        <taxon>Bifidobacterium</taxon>
    </lineage>
</organism>
<comment type="caution">
    <text evidence="1">The sequence shown here is derived from an EMBL/GenBank/DDBJ whole genome shotgun (WGS) entry which is preliminary data.</text>
</comment>
<sequence length="137" mass="15807">MALRKNAIPKERKYNSTTIGRMRIFDHRGETPFNKAKTITTTKLIPKLINAPIDDEMTTICLEKCIFRSRSPWPTTDIIPPVVVSLKKFHRMIPSSSPTEKWGTSAPKRRKRTNTRYMIVKSNSGLSTDHMYPRNDC</sequence>
<dbReference type="EMBL" id="JGZD01000012">
    <property type="protein sequence ID" value="KFI71842.1"/>
    <property type="molecule type" value="Genomic_DNA"/>
</dbReference>
<keyword evidence="2" id="KW-1185">Reference proteome</keyword>
<dbReference type="Proteomes" id="UP000029014">
    <property type="component" value="Unassembled WGS sequence"/>
</dbReference>
<dbReference type="AlphaFoldDB" id="A0A087BLE2"/>
<name>A0A087BLE2_9BIFI</name>
<evidence type="ECO:0000313" key="1">
    <source>
        <dbReference type="EMBL" id="KFI71842.1"/>
    </source>
</evidence>
<accession>A0A087BLE2</accession>